<dbReference type="Proteomes" id="UP001515480">
    <property type="component" value="Unassembled WGS sequence"/>
</dbReference>
<keyword evidence="2" id="KW-0433">Leucine-rich repeat</keyword>
<evidence type="ECO:0000256" key="1">
    <source>
        <dbReference type="ARBA" id="ARBA00022468"/>
    </source>
</evidence>
<dbReference type="InterPro" id="IPR032675">
    <property type="entry name" value="LRR_dom_sf"/>
</dbReference>
<dbReference type="GO" id="GO:0048471">
    <property type="term" value="C:perinuclear region of cytoplasm"/>
    <property type="evidence" value="ECO:0007669"/>
    <property type="project" value="TreeGrafter"/>
</dbReference>
<reference evidence="6 7" key="1">
    <citation type="journal article" date="2024" name="Science">
        <title>Giant polyketide synthase enzymes in the biosynthesis of giant marine polyether toxins.</title>
        <authorList>
            <person name="Fallon T.R."/>
            <person name="Shende V.V."/>
            <person name="Wierzbicki I.H."/>
            <person name="Pendleton A.L."/>
            <person name="Watervoot N.F."/>
            <person name="Auber R.P."/>
            <person name="Gonzalez D.J."/>
            <person name="Wisecaver J.H."/>
            <person name="Moore B.S."/>
        </authorList>
    </citation>
    <scope>NUCLEOTIDE SEQUENCE [LARGE SCALE GENOMIC DNA]</scope>
    <source>
        <strain evidence="6 7">12B1</strain>
    </source>
</reference>
<evidence type="ECO:0000259" key="5">
    <source>
        <dbReference type="PROSITE" id="PS50053"/>
    </source>
</evidence>
<dbReference type="PANTHER" id="PTHR24113">
    <property type="entry name" value="RAN GTPASE-ACTIVATING PROTEIN 1"/>
    <property type="match status" value="1"/>
</dbReference>
<feature type="domain" description="Ubiquitin-like" evidence="5">
    <location>
        <begin position="8"/>
        <end position="82"/>
    </location>
</feature>
<keyword evidence="1" id="KW-0343">GTPase activation</keyword>
<dbReference type="AlphaFoldDB" id="A0AB34JW45"/>
<dbReference type="Pfam" id="PF00240">
    <property type="entry name" value="ubiquitin"/>
    <property type="match status" value="1"/>
</dbReference>
<proteinExistence type="predicted"/>
<evidence type="ECO:0000256" key="2">
    <source>
        <dbReference type="ARBA" id="ARBA00022614"/>
    </source>
</evidence>
<dbReference type="GO" id="GO:0006913">
    <property type="term" value="P:nucleocytoplasmic transport"/>
    <property type="evidence" value="ECO:0007669"/>
    <property type="project" value="TreeGrafter"/>
</dbReference>
<dbReference type="SMART" id="SM00213">
    <property type="entry name" value="UBQ"/>
    <property type="match status" value="1"/>
</dbReference>
<evidence type="ECO:0000256" key="3">
    <source>
        <dbReference type="ARBA" id="ARBA00022737"/>
    </source>
</evidence>
<gene>
    <name evidence="6" type="ORF">AB1Y20_020004</name>
</gene>
<dbReference type="Gene3D" id="3.10.20.90">
    <property type="entry name" value="Phosphatidylinositol 3-kinase Catalytic Subunit, Chain A, domain 1"/>
    <property type="match status" value="1"/>
</dbReference>
<dbReference type="SUPFAM" id="SSF52047">
    <property type="entry name" value="RNI-like"/>
    <property type="match status" value="1"/>
</dbReference>
<dbReference type="GO" id="GO:0005829">
    <property type="term" value="C:cytosol"/>
    <property type="evidence" value="ECO:0007669"/>
    <property type="project" value="TreeGrafter"/>
</dbReference>
<comment type="caution">
    <text evidence="6">The sequence shown here is derived from an EMBL/GenBank/DDBJ whole genome shotgun (WGS) entry which is preliminary data.</text>
</comment>
<dbReference type="InterPro" id="IPR029071">
    <property type="entry name" value="Ubiquitin-like_domsf"/>
</dbReference>
<sequence>MKQELREAQLFVRFSRTFVVNGIRLSDSVVELLAVLECKIGIPPASLWLSFGGRCLAAGRSLSSYGLSSGATVHLAVRGRGGGCSSSKGNILAEGNRDRSVVKLGAKKAEEAEDAKRNVEQDSSPPKAAVRRSFLSGSPPSRRPSVCESPHQPTDRNVEVKADQDALWKHHGGDVLEQAIRSGAIALCEAKWLVEFAKSGGVLPRRQDLPEDAFITLSELKSIGCPAAALPIIEISHAWLHPDHPDPKGEYLSLLGKALQAYTGGQRYGVFYDYLSLHQHPNVKEGIKRTDAEDQLFKQGVLALSSLFAHRKTTMFRISKFPKGYPEDYDLPKGANVAPYYNRAWCFAESCWASLTKDAEFCLEVSKFTESMLTRDDVVRNCKQMGRKTPPLLPVEFASELHSKQFTRKPRDETALLLDMYKAAFQGQFGRSIALNYSSLAWGNKELIHLAKGIEVAVPVRLKGIYLFDNQISCEGLKSLSKAMSRLVLANVEELSLRENLIANDGIKALSTAVSNGALPNLQKLYLERNRIGDDGLKFFSSAAAGGALAKLEVLVLSMNIISDVGFKFFSEAAGKGGFAQVQRLYFEGNRIGDNGMKALSAAIEVGALRNLESLWLGTNGIGSEGLEAFSTAVAQGHLVDLKELFLGSNKIGNEGINSLSRTIAAGSMANLEWLSLRDNQISEDAMSAFTEAIDGGSLTHDLNPEKRAADAIRQATSKRRIKCSI</sequence>
<dbReference type="InterPro" id="IPR000626">
    <property type="entry name" value="Ubiquitin-like_dom"/>
</dbReference>
<dbReference type="Pfam" id="PF13516">
    <property type="entry name" value="LRR_6"/>
    <property type="match status" value="4"/>
</dbReference>
<evidence type="ECO:0000256" key="4">
    <source>
        <dbReference type="SAM" id="MobiDB-lite"/>
    </source>
</evidence>
<evidence type="ECO:0000313" key="6">
    <source>
        <dbReference type="EMBL" id="KAL1525132.1"/>
    </source>
</evidence>
<dbReference type="EMBL" id="JBGBPQ010000004">
    <property type="protein sequence ID" value="KAL1525132.1"/>
    <property type="molecule type" value="Genomic_DNA"/>
</dbReference>
<dbReference type="SMART" id="SM00365">
    <property type="entry name" value="LRR_SD22"/>
    <property type="match status" value="6"/>
</dbReference>
<dbReference type="SUPFAM" id="SSF54236">
    <property type="entry name" value="Ubiquitin-like"/>
    <property type="match status" value="1"/>
</dbReference>
<dbReference type="PANTHER" id="PTHR24113:SF12">
    <property type="entry name" value="RAN GTPASE-ACTIVATING PROTEIN 1"/>
    <property type="match status" value="1"/>
</dbReference>
<dbReference type="GO" id="GO:0005096">
    <property type="term" value="F:GTPase activator activity"/>
    <property type="evidence" value="ECO:0007669"/>
    <property type="project" value="UniProtKB-KW"/>
</dbReference>
<dbReference type="SMART" id="SM00368">
    <property type="entry name" value="LRR_RI"/>
    <property type="match status" value="7"/>
</dbReference>
<accession>A0AB34JW45</accession>
<dbReference type="InterPro" id="IPR001611">
    <property type="entry name" value="Leu-rich_rpt"/>
</dbReference>
<keyword evidence="3" id="KW-0677">Repeat</keyword>
<feature type="region of interest" description="Disordered" evidence="4">
    <location>
        <begin position="109"/>
        <end position="159"/>
    </location>
</feature>
<dbReference type="GO" id="GO:0031267">
    <property type="term" value="F:small GTPase binding"/>
    <property type="evidence" value="ECO:0007669"/>
    <property type="project" value="TreeGrafter"/>
</dbReference>
<organism evidence="6 7">
    <name type="scientific">Prymnesium parvum</name>
    <name type="common">Toxic golden alga</name>
    <dbReference type="NCBI Taxonomy" id="97485"/>
    <lineage>
        <taxon>Eukaryota</taxon>
        <taxon>Haptista</taxon>
        <taxon>Haptophyta</taxon>
        <taxon>Prymnesiophyceae</taxon>
        <taxon>Prymnesiales</taxon>
        <taxon>Prymnesiaceae</taxon>
        <taxon>Prymnesium</taxon>
    </lineage>
</organism>
<name>A0AB34JW45_PRYPA</name>
<feature type="compositionally biased region" description="Basic and acidic residues" evidence="4">
    <location>
        <begin position="109"/>
        <end position="120"/>
    </location>
</feature>
<keyword evidence="7" id="KW-1185">Reference proteome</keyword>
<dbReference type="InterPro" id="IPR027038">
    <property type="entry name" value="RanGap"/>
</dbReference>
<protein>
    <recommendedName>
        <fullName evidence="5">Ubiquitin-like domain-containing protein</fullName>
    </recommendedName>
</protein>
<dbReference type="Gene3D" id="3.80.10.10">
    <property type="entry name" value="Ribonuclease Inhibitor"/>
    <property type="match status" value="2"/>
</dbReference>
<dbReference type="GO" id="GO:0005634">
    <property type="term" value="C:nucleus"/>
    <property type="evidence" value="ECO:0007669"/>
    <property type="project" value="TreeGrafter"/>
</dbReference>
<dbReference type="PROSITE" id="PS50053">
    <property type="entry name" value="UBIQUITIN_2"/>
    <property type="match status" value="1"/>
</dbReference>
<evidence type="ECO:0000313" key="7">
    <source>
        <dbReference type="Proteomes" id="UP001515480"/>
    </source>
</evidence>